<dbReference type="InterPro" id="IPR043128">
    <property type="entry name" value="Rev_trsase/Diguanyl_cyclase"/>
</dbReference>
<evidence type="ECO:0000256" key="2">
    <source>
        <dbReference type="ARBA" id="ARBA00012180"/>
    </source>
</evidence>
<feature type="region of interest" description="Disordered" evidence="3">
    <location>
        <begin position="2845"/>
        <end position="2954"/>
    </location>
</feature>
<dbReference type="InterPro" id="IPR043502">
    <property type="entry name" value="DNA/RNA_pol_sf"/>
</dbReference>
<sequence length="4135" mass="465719">MAEKQDNEVEEADQVYLLMNENCHISRNVRLSWFLNRLNQVIRPSPKSELLKSDKELDVLSILPKGWQPDSPLSSSPYLLVPSTQVTFLARRYRFVIELDLSPSTGIVDDSTGEVIFDEVFHALSRCLAGLAAQYKVPGTDFLFQPEIFITILAYSSIIGLSSHQCNGSIPADTTEDLTQWKQGISMGSADMGLVSMVRQGILALQLLPSNSSAGIIIITDGVMSVPDVAVCETLLNQLRSGTVACSFVQVGGAYSYDCSFGYVPNVELMKFISMATFGSYLSLCPEPVQVEQEMNSYHRAFLTYSFIRTNESINPDYYCFSQHRLFNEHLVSASGNPALGLRRKKHTEKEVHADLISVLSVRLREGYTIRDISFTKGGTHLEVKLVLLWKHNMRIEYVAVASWPLLLAERSTWMEVTMEGSYDILHDLSCTLRKPITSPYRTAVIRRFWNTLHGINQTDQMLVHLQSFNSIPEHYTIPESTKNGVPLFYIPPGSTTPVLSLQHSGSKDSSHSQFASYWKPILSMDANVWQRWLHLHRIAIILEHDIPVPKHIHSASSNGRFSTIQCRIAHSALTSLLRDWSSFVLVESYSYVKFIYSTPAHLPISFYLVRLISKAPCMVLRLGFPIGTPAHTRNKIVDELREQILKLRFPHRVQNKEATPKTKRKNPGNASPSKSPPLPAPKPALSDRPCVVIFNKPLEKLLIRYEKLPTDFRTPFMLNLEALGQPLSVATGRTSSSTMAFLSRYFLQQRWVWTMQSGPGGVVSLHAVAHILSTLAEIRLSEGFHFAASGEGIVNMVMELPMAVKTPKGTPALQDTQQHTCIVQYVLFPPYSTSTKDSFSTDDDNDTEVEAIDVETELNLVTECWVEPQSGSVLSHSEQQRHFHNLSYQDIPQAIFPRDQSCMSTLLTFEYLVQLCKNKDQPQPLSNSKDASGETPGATPAESIHMVPFQFDLMKLLPRCQQIELFFYTFSKAENEDTLQNAPSLPNDLLLSLFHSSLQNELSDREITLADGDHMTFMTHILERERDGHVAPFSLPVIKEEGLKPTERHDTMLSFHTVGSSKEVTGSTSTLQSFSNTDLVDEEPVLMERERLSPQWKCYAKHISAQQVLLIFLPATYTDVQILMSFGLRLEMQVNGACDEDEEETLSLENNQSQSGSLSSSINGPLAETECVVEASDGQFLLAAEMLSGELEDKESHHSEQTPAVSSIEEKDSVQFSEPQKHDYHRQLSQQSGGDVARPRCPVYIYNCCMDLLKDQLLQQHSNRRPKDVFLRSLSQERSSASSWSELITHPHKQKEVANYCSLLQEHYYQSYVRGVFRSLQLAYSISSQDVLTAMDYCEESLQEIDITSFLQTLCGHIRAFREQHEPHRTESTRKTLRRGATFTIGEEEDERPGRAMLVSSSSVELEDVSEVESKGKVSTPTSAEAPDESRSLRIPEFPLSLLHSQQKCEVYPNLHKIIQDKFMEIGAQHFKTVPSNPHYFFYCPQFSKKDEDSDEERERRPSEDCDVSEAELATEDDLEKAYDRVPREELWYCMRKSEVAEKYVRVVQDMYERSRTVVRCAVGQTEEFNVEVGLHQGSALSPFLFAIVMDQLSEEVRQESPWTMMFADDIVICSESREQVEENLERWRFALERRGMKVSRSKTEYMCVNEREGSGTVRLQGEEVKKIQEFKYLGSTVQSNGECGKEVKKRVQAGWNGWRKVSGVLCDRKISARIKGKVYRTVVRPAMLYGLETVSLRKRQESELEVAELKMLRFSLGVTRLDRIRNEYIRGTAHVGCLGDKVREARLRWFGHVQRREKNVSGCCMVSESDTDLEVEYQDQGNGKAEEGDVEEGAGDDSGSESNTVNQDEDSFSILDGDSVLEAPEPEMPPLFVHLVCSLSTKSCHGSMPIRTLPTCLGELISCLDNAESLQAMDLNELSVTLDIFVLTLPLEIEVMATGINHIRYTSESSVSMNRSPGQPSSYRSDEELMENLDSLRGVGMDGMTGDPLSKLPVPHKQAVLATMDEIRWLLEDEIVSALRHSSVVDCSTLQKVADHVFRSSGRPGCHHELVHLQFVFGPEQSLEKFKEEFRRFSFPGYLLNAEKQNFYYISRSRQHSHRLQTVRELNQKSTFSQGDGSVSQPSPHLPEVDSSLKTATSQSPFTKGLDSEAEPQEKEVESEQVEGGEATPIQHQTEEQKEQEENIEEYEEVKPVASDSASDTLSEQIGVAATDDGHLQSTSQQTGSSMEHNPPPKTHSGNSLESITHGSGKIRPSRVQSVVSSQGSVDSDMLGYDGGSSDSECDGPTMDEHEIHSPLMPDFWLIVQIQKDRLEVFSHSRSFNAGKETTSGEEEEEEIPEYLHLHRLIVEEIGKICRKVNQRLLLQDLHDSHVCNSLLVAESEEDIWKNEPLYRQRTATSDDYNADESYQPRDYLAATMHFMPGHFACDVVWNTIIQIHPRLKMGPNMGVARAIQALRSVLSAFCVVNRKNMFVYQERTTKSVFYLRLSETSQTGPYSDLDMNLHVSRSLGLARSQEPLGSEDLTGSRSSLEGSRPVGQVDKHILLLVHGVGRAGPEITDELVKVLRKRLDEATLDIITVMLVRNCKLTPADVEFIQPPGSAPTEVMEFSLPQYSVPWIRALALYLRQNLLIFLHIPKYTDSNMEHHFKHYFHVSTDLPDSDIYLYNKPGGQGTGGKAASFTYPTAPSVRILKTPRQTEILFDAVLCSSFISTMSELVQNLFPPSQFQGIACIALSFVDAQDRPLHVCAQDCGTARGHAASISLQLEQFDSLTSVLKLDSDKHSTGGTVRVRFDIWEQGNVSPLQLTEKLRSALRHALCDLIMEMKVLPNPLCLETFCIPEAGQKDSNNIISPQSESKDVMESPRRASTVKSGPVPITLSSAPSSTPTTGANTPESTTPTGKNMRRSFWEILSKPDSSELGSPKTTDDIVQEKAEDSRVSRRRHKTESVKQQWSHERAVAVEREQAQRRHVTKLEEGDIGTLHPIFLSSFQPWVTYMAKLGCPSIQHCTAEISSLFLLPSIIMEVANLVSSLAPDTAVKVFERTSSPQGDLYAPLSQVQPVSHPPSTTRNFIIIGRSFQQWHYSMEQAHKGLQRFEALEHSDWLSPGQAWKGVAPRQRFLHMCIVDKKLSVYVYNWSVDVSASLSRDLVRLVQWQNARAHTINCLLSQKMGLFHHYCFADTPTQEDLKQQEPNPFLNSTMEADALLRSPVPPVPSKDAGRLGNLGRGLPHLPFPAELVPFDEALRDVSTGRLPNQDGADIVARYGAQLLEVKAAERRELEKQMKIENLFVTWQQRSAQSNMPISATDLDTLKQSSRLVHYCATPLLFDPIFRKQIQDELRVQPQMKKRHRSNDSAASGRDRSHSTDSAELLPVRCKEEQEICSAFMQQYVQYLQSLGFILVQVRPPSPARSIARARAALLSSLSTEGRSSFSSFSYNKQKSEESPKQSSGSGTTTYHLQRALPGGIMLMELAFQGFYFCVKQYALECSRIPMGQTVNSQEPSSRSKPFPKASSDSDFVLSMLFTEECDKVRDLMHVHSFSYDFHLRVVHQYLLGCHMTLRQGYQLNSFLEDFISHHPDIPKFGRNHVFQGNFSMSTGMITAHQLYNYITDHAGTYGMKPLRMSKTAANIENKKGGPSADLHEYALVALWNSSGTYKDLEGLRHHDDFDVSLLVCHDAAPFEEQSEGERHLLSQTPNSTMAKTKELSKDTRNKIVDLHQAGKTESAIGKQLGVKKSTVGAIIRKWKTYKTTDNLPRSGAPRKISPRGVKMITRTVSKNPRTTRGDLVNDLQRAGTKVTKATISNTLRRQGLKSCSARRVPLLKPVHVRARLKFAREHLDDPEEDWENVIWLRYYVIMTSQRELFPRLTADMRRFKKLPQIYRDPSDLSARGHIERTDPGIMGGRESEHDLWEETASALTSEPELELDPEPGEHQSGAESEEDPSDFPDSSSPLFPLLNSEVISARKQIQSSVTQAMAHCRRDNLWRRLFHGEHAAHDKLKLSKLAFAELEELLDSVQSRSIGEIDPQLECFLTMNPAWYQSLIKVLLSRFPQSCRHFVDDCGIQYLAVLNQKFTDCFVLVFLDSQAGKTSLKVVFREPLPSQAQPSSSPPPQLVSMYHHLESVINTACYNLWTGLL</sequence>
<feature type="region of interest" description="Disordered" evidence="3">
    <location>
        <begin position="2516"/>
        <end position="2535"/>
    </location>
</feature>
<dbReference type="InterPro" id="IPR002492">
    <property type="entry name" value="Transposase_Tc1-like"/>
</dbReference>
<evidence type="ECO:0000256" key="1">
    <source>
        <dbReference type="ARBA" id="ARBA00010879"/>
    </source>
</evidence>
<name>A0AAE0RKN3_9TELE</name>
<evidence type="ECO:0000259" key="4">
    <source>
        <dbReference type="PROSITE" id="PS50878"/>
    </source>
</evidence>
<dbReference type="PANTHER" id="PTHR14918">
    <property type="entry name" value="KICSTOR COMPLEX PROTEIN SZT2"/>
    <property type="match status" value="1"/>
</dbReference>
<dbReference type="InterPro" id="IPR033228">
    <property type="entry name" value="SZT2"/>
</dbReference>
<feature type="region of interest" description="Disordered" evidence="3">
    <location>
        <begin position="1142"/>
        <end position="1163"/>
    </location>
</feature>
<dbReference type="Pfam" id="PF00078">
    <property type="entry name" value="RVT_1"/>
    <property type="match status" value="1"/>
</dbReference>
<protein>
    <recommendedName>
        <fullName evidence="2">ribonuclease H</fullName>
        <ecNumber evidence="2">3.1.26.4</ecNumber>
    </recommendedName>
</protein>
<dbReference type="Gene3D" id="3.30.70.270">
    <property type="match status" value="1"/>
</dbReference>
<dbReference type="Proteomes" id="UP001274896">
    <property type="component" value="Unassembled WGS sequence"/>
</dbReference>
<feature type="region of interest" description="Disordered" evidence="3">
    <location>
        <begin position="1493"/>
        <end position="1513"/>
    </location>
</feature>
<feature type="region of interest" description="Disordered" evidence="3">
    <location>
        <begin position="1820"/>
        <end position="1852"/>
    </location>
</feature>
<organism evidence="5 6">
    <name type="scientific">Hemibagrus guttatus</name>
    <dbReference type="NCBI Taxonomy" id="175788"/>
    <lineage>
        <taxon>Eukaryota</taxon>
        <taxon>Metazoa</taxon>
        <taxon>Chordata</taxon>
        <taxon>Craniata</taxon>
        <taxon>Vertebrata</taxon>
        <taxon>Euteleostomi</taxon>
        <taxon>Actinopterygii</taxon>
        <taxon>Neopterygii</taxon>
        <taxon>Teleostei</taxon>
        <taxon>Ostariophysi</taxon>
        <taxon>Siluriformes</taxon>
        <taxon>Bagridae</taxon>
        <taxon>Hemibagrus</taxon>
    </lineage>
</organism>
<evidence type="ECO:0000256" key="3">
    <source>
        <dbReference type="SAM" id="MobiDB-lite"/>
    </source>
</evidence>
<feature type="compositionally biased region" description="Basic and acidic residues" evidence="3">
    <location>
        <begin position="1493"/>
        <end position="1505"/>
    </location>
</feature>
<dbReference type="Pfam" id="PF01498">
    <property type="entry name" value="HTH_Tnp_Tc3_2"/>
    <property type="match status" value="1"/>
</dbReference>
<dbReference type="InterPro" id="IPR057667">
    <property type="entry name" value="HTH_SB"/>
</dbReference>
<feature type="compositionally biased region" description="Basic and acidic residues" evidence="3">
    <location>
        <begin position="2856"/>
        <end position="2865"/>
    </location>
</feature>
<dbReference type="InterPro" id="IPR000477">
    <property type="entry name" value="RT_dom"/>
</dbReference>
<feature type="compositionally biased region" description="Polar residues" evidence="3">
    <location>
        <begin position="2134"/>
        <end position="2144"/>
    </location>
</feature>
<dbReference type="SUPFAM" id="SSF46689">
    <property type="entry name" value="Homeodomain-like"/>
    <property type="match status" value="1"/>
</dbReference>
<feature type="compositionally biased region" description="Low complexity" evidence="3">
    <location>
        <begin position="2256"/>
        <end position="2271"/>
    </location>
</feature>
<feature type="region of interest" description="Disordered" evidence="3">
    <location>
        <begin position="1192"/>
        <end position="1236"/>
    </location>
</feature>
<dbReference type="PANTHER" id="PTHR14918:SF3">
    <property type="entry name" value="KICSTOR COMPLEX PROTEIN SZT2"/>
    <property type="match status" value="1"/>
</dbReference>
<feature type="compositionally biased region" description="Polar residues" evidence="3">
    <location>
        <begin position="2112"/>
        <end position="2125"/>
    </location>
</feature>
<feature type="compositionally biased region" description="Polar residues" evidence="3">
    <location>
        <begin position="2845"/>
        <end position="2855"/>
    </location>
</feature>
<feature type="compositionally biased region" description="Polar residues" evidence="3">
    <location>
        <begin position="2218"/>
        <end position="2230"/>
    </location>
</feature>
<dbReference type="GO" id="GO:0003677">
    <property type="term" value="F:DNA binding"/>
    <property type="evidence" value="ECO:0007669"/>
    <property type="project" value="InterPro"/>
</dbReference>
<dbReference type="EMBL" id="JAUCMX010000001">
    <property type="protein sequence ID" value="KAK3557337.1"/>
    <property type="molecule type" value="Genomic_DNA"/>
</dbReference>
<comment type="caution">
    <text evidence="5">The sequence shown here is derived from an EMBL/GenBank/DDBJ whole genome shotgun (WGS) entry which is preliminary data.</text>
</comment>
<dbReference type="PROSITE" id="PS50878">
    <property type="entry name" value="RT_POL"/>
    <property type="match status" value="1"/>
</dbReference>
<dbReference type="GO" id="GO:0006313">
    <property type="term" value="P:DNA transposition"/>
    <property type="evidence" value="ECO:0007669"/>
    <property type="project" value="InterPro"/>
</dbReference>
<gene>
    <name evidence="5" type="ORF">QTP70_026582</name>
</gene>
<dbReference type="Pfam" id="PF25787">
    <property type="entry name" value="HTH_SB"/>
    <property type="match status" value="1"/>
</dbReference>
<feature type="region of interest" description="Disordered" evidence="3">
    <location>
        <begin position="656"/>
        <end position="684"/>
    </location>
</feature>
<feature type="region of interest" description="Disordered" evidence="3">
    <location>
        <begin position="3428"/>
        <end position="3455"/>
    </location>
</feature>
<feature type="region of interest" description="Disordered" evidence="3">
    <location>
        <begin position="1390"/>
        <end position="1432"/>
    </location>
</feature>
<feature type="compositionally biased region" description="Acidic residues" evidence="3">
    <location>
        <begin position="1830"/>
        <end position="1841"/>
    </location>
</feature>
<feature type="region of interest" description="Disordered" evidence="3">
    <location>
        <begin position="3341"/>
        <end position="3368"/>
    </location>
</feature>
<dbReference type="InterPro" id="IPR009057">
    <property type="entry name" value="Homeodomain-like_sf"/>
</dbReference>
<evidence type="ECO:0000313" key="5">
    <source>
        <dbReference type="EMBL" id="KAK3557337.1"/>
    </source>
</evidence>
<comment type="similarity">
    <text evidence="1">Belongs to the beta type-B retroviral polymerase family. HERV class-II K(HML-2) pol subfamily.</text>
</comment>
<dbReference type="Gene3D" id="1.10.10.10">
    <property type="entry name" value="Winged helix-like DNA-binding domain superfamily/Winged helix DNA-binding domain"/>
    <property type="match status" value="1"/>
</dbReference>
<evidence type="ECO:0000313" key="6">
    <source>
        <dbReference type="Proteomes" id="UP001274896"/>
    </source>
</evidence>
<dbReference type="GO" id="GO:0015074">
    <property type="term" value="P:DNA integration"/>
    <property type="evidence" value="ECO:0007669"/>
    <property type="project" value="InterPro"/>
</dbReference>
<dbReference type="EC" id="3.1.26.4" evidence="2"/>
<feature type="compositionally biased region" description="Low complexity" evidence="3">
    <location>
        <begin position="1148"/>
        <end position="1163"/>
    </location>
</feature>
<dbReference type="InterPro" id="IPR036388">
    <property type="entry name" value="WH-like_DNA-bd_sf"/>
</dbReference>
<accession>A0AAE0RKN3</accession>
<reference evidence="5" key="1">
    <citation type="submission" date="2023-06" db="EMBL/GenBank/DDBJ databases">
        <title>Male Hemibagrus guttatus genome.</title>
        <authorList>
            <person name="Bian C."/>
        </authorList>
    </citation>
    <scope>NUCLEOTIDE SEQUENCE</scope>
    <source>
        <strain evidence="5">Male_cb2023</strain>
        <tissue evidence="5">Muscle</tissue>
    </source>
</reference>
<dbReference type="GO" id="GO:0004523">
    <property type="term" value="F:RNA-DNA hybrid ribonuclease activity"/>
    <property type="evidence" value="ECO:0007669"/>
    <property type="project" value="UniProtKB-EC"/>
</dbReference>
<feature type="region of interest" description="Disordered" evidence="3">
    <location>
        <begin position="2112"/>
        <end position="2290"/>
    </location>
</feature>
<feature type="region of interest" description="Disordered" evidence="3">
    <location>
        <begin position="3909"/>
        <end position="3949"/>
    </location>
</feature>
<feature type="domain" description="Reverse transcriptase" evidence="4">
    <location>
        <begin position="1441"/>
        <end position="1679"/>
    </location>
</feature>
<keyword evidence="6" id="KW-1185">Reference proteome</keyword>
<dbReference type="SUPFAM" id="SSF56672">
    <property type="entry name" value="DNA/RNA polymerases"/>
    <property type="match status" value="1"/>
</dbReference>
<feature type="compositionally biased region" description="Basic and acidic residues" evidence="3">
    <location>
        <begin position="2925"/>
        <end position="2939"/>
    </location>
</feature>
<proteinExistence type="inferred from homology"/>
<feature type="compositionally biased region" description="Basic and acidic residues" evidence="3">
    <location>
        <begin position="1209"/>
        <end position="1227"/>
    </location>
</feature>
<feature type="compositionally biased region" description="Polar residues" evidence="3">
    <location>
        <begin position="2238"/>
        <end position="2248"/>
    </location>
</feature>
<dbReference type="GO" id="GO:0005777">
    <property type="term" value="C:peroxisome"/>
    <property type="evidence" value="ECO:0007669"/>
    <property type="project" value="InterPro"/>
</dbReference>
<feature type="compositionally biased region" description="Low complexity" evidence="3">
    <location>
        <begin position="2876"/>
        <end position="2894"/>
    </location>
</feature>